<protein>
    <recommendedName>
        <fullName evidence="7">Pseudouridine synthase</fullName>
        <ecNumber evidence="7">5.4.99.-</ecNumber>
    </recommendedName>
</protein>
<sequence>MALFVITGFAMRLDKFICKSTELSRDQARAAIHAGEIRVNDEIIIEEATQVHENNHITLGGQRLVARPSRYLMMNKPPATLSSNVDGVYPSLFHRLNIERIDDLHIVGRLDADTTGLVLLTDDGRWSFNIIRPQQQCKKVYRVGLRDPLADEVAARFAQGLRLQGESAPTLPAGLEPVGPREVLLTITEGRFHQVKRMFAAVGNRVVSLHREQIGSLKLDVESGQWRHLTFDEIRRLDPGAAQPSEG</sequence>
<proteinExistence type="inferred from homology"/>
<gene>
    <name evidence="9" type="primary">rsuA_2</name>
    <name evidence="9" type="ORF">GCM10022421_27220</name>
</gene>
<keyword evidence="2 6" id="KW-0694">RNA-binding</keyword>
<evidence type="ECO:0000256" key="3">
    <source>
        <dbReference type="ARBA" id="ARBA00023235"/>
    </source>
</evidence>
<evidence type="ECO:0000256" key="6">
    <source>
        <dbReference type="PROSITE-ProRule" id="PRU00182"/>
    </source>
</evidence>
<evidence type="ECO:0000313" key="9">
    <source>
        <dbReference type="EMBL" id="GAA3717746.1"/>
    </source>
</evidence>
<feature type="domain" description="RNA-binding S4" evidence="8">
    <location>
        <begin position="11"/>
        <end position="73"/>
    </location>
</feature>
<comment type="similarity">
    <text evidence="1 7">Belongs to the pseudouridine synthase RsuA family.</text>
</comment>
<dbReference type="InterPro" id="IPR020094">
    <property type="entry name" value="TruA/RsuA/RluB/E/F_N"/>
</dbReference>
<keyword evidence="3 7" id="KW-0413">Isomerase</keyword>
<dbReference type="Gene3D" id="3.10.290.10">
    <property type="entry name" value="RNA-binding S4 domain"/>
    <property type="match status" value="1"/>
</dbReference>
<dbReference type="PROSITE" id="PS01149">
    <property type="entry name" value="PSI_RSU"/>
    <property type="match status" value="1"/>
</dbReference>
<dbReference type="InterPro" id="IPR036986">
    <property type="entry name" value="S4_RNA-bd_sf"/>
</dbReference>
<dbReference type="InterPro" id="IPR042092">
    <property type="entry name" value="PsdUridine_s_RsuA/RluB/E/F_cat"/>
</dbReference>
<name>A0ABP7EEN1_9GAMM</name>
<dbReference type="NCBIfam" id="TIGR00093">
    <property type="entry name" value="pseudouridine synthase"/>
    <property type="match status" value="1"/>
</dbReference>
<dbReference type="PROSITE" id="PS50889">
    <property type="entry name" value="S4"/>
    <property type="match status" value="1"/>
</dbReference>
<accession>A0ABP7EEN1</accession>
<evidence type="ECO:0000256" key="7">
    <source>
        <dbReference type="RuleBase" id="RU003887"/>
    </source>
</evidence>
<comment type="catalytic activity">
    <reaction evidence="4">
        <text>uridine(516) in 16S rRNA = pseudouridine(516) in 16S rRNA</text>
        <dbReference type="Rhea" id="RHEA:38867"/>
        <dbReference type="Rhea" id="RHEA-COMP:10089"/>
        <dbReference type="Rhea" id="RHEA-COMP:10090"/>
        <dbReference type="ChEBI" id="CHEBI:65314"/>
        <dbReference type="ChEBI" id="CHEBI:65315"/>
        <dbReference type="EC" id="5.4.99.19"/>
    </reaction>
</comment>
<dbReference type="Pfam" id="PF01479">
    <property type="entry name" value="S4"/>
    <property type="match status" value="1"/>
</dbReference>
<dbReference type="EMBL" id="BAABDS010000039">
    <property type="protein sequence ID" value="GAA3717746.1"/>
    <property type="molecule type" value="Genomic_DNA"/>
</dbReference>
<organism evidence="9 10">
    <name type="scientific">Oceanisphaera sediminis</name>
    <dbReference type="NCBI Taxonomy" id="981381"/>
    <lineage>
        <taxon>Bacteria</taxon>
        <taxon>Pseudomonadati</taxon>
        <taxon>Pseudomonadota</taxon>
        <taxon>Gammaproteobacteria</taxon>
        <taxon>Aeromonadales</taxon>
        <taxon>Aeromonadaceae</taxon>
        <taxon>Oceanisphaera</taxon>
    </lineage>
</organism>
<dbReference type="EC" id="5.4.99.-" evidence="7"/>
<evidence type="ECO:0000256" key="4">
    <source>
        <dbReference type="ARBA" id="ARBA00036749"/>
    </source>
</evidence>
<reference evidence="10" key="1">
    <citation type="journal article" date="2019" name="Int. J. Syst. Evol. Microbiol.">
        <title>The Global Catalogue of Microorganisms (GCM) 10K type strain sequencing project: providing services to taxonomists for standard genome sequencing and annotation.</title>
        <authorList>
            <consortium name="The Broad Institute Genomics Platform"/>
            <consortium name="The Broad Institute Genome Sequencing Center for Infectious Disease"/>
            <person name="Wu L."/>
            <person name="Ma J."/>
        </authorList>
    </citation>
    <scope>NUCLEOTIDE SEQUENCE [LARGE SCALE GENOMIC DNA]</scope>
    <source>
        <strain evidence="10">JCM 17329</strain>
    </source>
</reference>
<comment type="caution">
    <text evidence="9">The sequence shown here is derived from an EMBL/GenBank/DDBJ whole genome shotgun (WGS) entry which is preliminary data.</text>
</comment>
<dbReference type="CDD" id="cd02553">
    <property type="entry name" value="PseudoU_synth_RsuA"/>
    <property type="match status" value="1"/>
</dbReference>
<dbReference type="Gene3D" id="3.30.70.580">
    <property type="entry name" value="Pseudouridine synthase I, catalytic domain, N-terminal subdomain"/>
    <property type="match status" value="1"/>
</dbReference>
<dbReference type="Gene3D" id="3.30.70.1560">
    <property type="entry name" value="Alpha-L RNA-binding motif"/>
    <property type="match status" value="1"/>
</dbReference>
<dbReference type="PANTHER" id="PTHR47683:SF4">
    <property type="entry name" value="PSEUDOURIDINE SYNTHASE"/>
    <property type="match status" value="1"/>
</dbReference>
<dbReference type="InterPro" id="IPR000748">
    <property type="entry name" value="PsdUridine_synth_RsuA/RluB/E/F"/>
</dbReference>
<evidence type="ECO:0000256" key="1">
    <source>
        <dbReference type="ARBA" id="ARBA00008348"/>
    </source>
</evidence>
<dbReference type="SMART" id="SM00363">
    <property type="entry name" value="S4"/>
    <property type="match status" value="1"/>
</dbReference>
<comment type="function">
    <text evidence="5">Responsible for synthesis of pseudouridine from uracil-516 in 16S ribosomal RNA.</text>
</comment>
<dbReference type="Pfam" id="PF00849">
    <property type="entry name" value="PseudoU_synth_2"/>
    <property type="match status" value="1"/>
</dbReference>
<dbReference type="Proteomes" id="UP001501479">
    <property type="component" value="Unassembled WGS sequence"/>
</dbReference>
<dbReference type="PANTHER" id="PTHR47683">
    <property type="entry name" value="PSEUDOURIDINE SYNTHASE FAMILY PROTEIN-RELATED"/>
    <property type="match status" value="1"/>
</dbReference>
<dbReference type="InterPro" id="IPR018496">
    <property type="entry name" value="PsdUridine_synth_RsuA/RluB_CS"/>
</dbReference>
<evidence type="ECO:0000313" key="10">
    <source>
        <dbReference type="Proteomes" id="UP001501479"/>
    </source>
</evidence>
<dbReference type="CDD" id="cd00165">
    <property type="entry name" value="S4"/>
    <property type="match status" value="1"/>
</dbReference>
<dbReference type="InterPro" id="IPR002942">
    <property type="entry name" value="S4_RNA-bd"/>
</dbReference>
<evidence type="ECO:0000256" key="5">
    <source>
        <dbReference type="ARBA" id="ARBA00037590"/>
    </source>
</evidence>
<dbReference type="InterPro" id="IPR020103">
    <property type="entry name" value="PsdUridine_synth_cat_dom_sf"/>
</dbReference>
<dbReference type="InterPro" id="IPR050343">
    <property type="entry name" value="RsuA_PseudoU_synthase"/>
</dbReference>
<dbReference type="SUPFAM" id="SSF55120">
    <property type="entry name" value="Pseudouridine synthase"/>
    <property type="match status" value="1"/>
</dbReference>
<evidence type="ECO:0000256" key="2">
    <source>
        <dbReference type="ARBA" id="ARBA00022884"/>
    </source>
</evidence>
<dbReference type="SUPFAM" id="SSF55174">
    <property type="entry name" value="Alpha-L RNA-binding motif"/>
    <property type="match status" value="1"/>
</dbReference>
<dbReference type="InterPro" id="IPR006145">
    <property type="entry name" value="PsdUridine_synth_RsuA/RluA"/>
</dbReference>
<dbReference type="RefSeq" id="WP_344965316.1">
    <property type="nucleotide sequence ID" value="NZ_BAABDS010000039.1"/>
</dbReference>
<keyword evidence="10" id="KW-1185">Reference proteome</keyword>
<evidence type="ECO:0000259" key="8">
    <source>
        <dbReference type="SMART" id="SM00363"/>
    </source>
</evidence>